<keyword evidence="4" id="KW-1185">Reference proteome</keyword>
<dbReference type="EMBL" id="CP016268">
    <property type="protein sequence ID" value="ANO51229.1"/>
    <property type="molecule type" value="Genomic_DNA"/>
</dbReference>
<dbReference type="Gene3D" id="1.10.287.470">
    <property type="entry name" value="Helix hairpin bin"/>
    <property type="match status" value="1"/>
</dbReference>
<keyword evidence="2" id="KW-0812">Transmembrane</keyword>
<feature type="transmembrane region" description="Helical" evidence="2">
    <location>
        <begin position="12"/>
        <end position="30"/>
    </location>
</feature>
<dbReference type="NCBIfam" id="TIGR01730">
    <property type="entry name" value="RND_mfp"/>
    <property type="match status" value="1"/>
</dbReference>
<accession>A0A193LFS5</accession>
<evidence type="ECO:0000256" key="2">
    <source>
        <dbReference type="SAM" id="Phobius"/>
    </source>
</evidence>
<dbReference type="Gene3D" id="2.40.30.170">
    <property type="match status" value="1"/>
</dbReference>
<dbReference type="Gene3D" id="2.40.50.100">
    <property type="match status" value="1"/>
</dbReference>
<dbReference type="KEGG" id="woc:BA177_08460"/>
<proteinExistence type="inferred from homology"/>
<keyword evidence="2" id="KW-0472">Membrane</keyword>
<name>A0A193LFS5_9GAMM</name>
<dbReference type="GO" id="GO:0015562">
    <property type="term" value="F:efflux transmembrane transporter activity"/>
    <property type="evidence" value="ECO:0007669"/>
    <property type="project" value="TreeGrafter"/>
</dbReference>
<dbReference type="Proteomes" id="UP000092695">
    <property type="component" value="Chromosome"/>
</dbReference>
<evidence type="ECO:0000313" key="4">
    <source>
        <dbReference type="Proteomes" id="UP000092695"/>
    </source>
</evidence>
<keyword evidence="2" id="KW-1133">Transmembrane helix</keyword>
<protein>
    <recommendedName>
        <fullName evidence="5">RND efflux pump membrane fusion protein barrel-sandwich domain-containing protein</fullName>
    </recommendedName>
</protein>
<dbReference type="PANTHER" id="PTHR30469:SF12">
    <property type="entry name" value="MULTIDRUG RESISTANCE PROTEIN MDTA"/>
    <property type="match status" value="1"/>
</dbReference>
<dbReference type="OrthoDB" id="5730196at2"/>
<reference evidence="3 4" key="1">
    <citation type="submission" date="2016-06" db="EMBL/GenBank/DDBJ databases">
        <title>Complete genome sequence of a deep-branching marine Gamma Proteobacterium Woeseia oceani type strain XK5.</title>
        <authorList>
            <person name="Mu D."/>
            <person name="Du Z."/>
        </authorList>
    </citation>
    <scope>NUCLEOTIDE SEQUENCE [LARGE SCALE GENOMIC DNA]</scope>
    <source>
        <strain evidence="3 4">XK5</strain>
    </source>
</reference>
<evidence type="ECO:0000256" key="1">
    <source>
        <dbReference type="ARBA" id="ARBA00009477"/>
    </source>
</evidence>
<dbReference type="SUPFAM" id="SSF111369">
    <property type="entry name" value="HlyD-like secretion proteins"/>
    <property type="match status" value="1"/>
</dbReference>
<comment type="similarity">
    <text evidence="1">Belongs to the membrane fusion protein (MFP) (TC 8.A.1) family.</text>
</comment>
<dbReference type="GO" id="GO:1990281">
    <property type="term" value="C:efflux pump complex"/>
    <property type="evidence" value="ECO:0007669"/>
    <property type="project" value="TreeGrafter"/>
</dbReference>
<organism evidence="3 4">
    <name type="scientific">Woeseia oceani</name>
    <dbReference type="NCBI Taxonomy" id="1548547"/>
    <lineage>
        <taxon>Bacteria</taxon>
        <taxon>Pseudomonadati</taxon>
        <taxon>Pseudomonadota</taxon>
        <taxon>Gammaproteobacteria</taxon>
        <taxon>Woeseiales</taxon>
        <taxon>Woeseiaceae</taxon>
        <taxon>Woeseia</taxon>
    </lineage>
</organism>
<gene>
    <name evidence="3" type="ORF">BA177_08460</name>
</gene>
<evidence type="ECO:0008006" key="5">
    <source>
        <dbReference type="Google" id="ProtNLM"/>
    </source>
</evidence>
<dbReference type="PANTHER" id="PTHR30469">
    <property type="entry name" value="MULTIDRUG RESISTANCE PROTEIN MDTA"/>
    <property type="match status" value="1"/>
</dbReference>
<dbReference type="InterPro" id="IPR006143">
    <property type="entry name" value="RND_pump_MFP"/>
</dbReference>
<sequence length="385" mass="41714">MEKGMPRKVQRAILIMAILGAAGLVTFLLMSSKAPPEKKTEVALATLVDVLELQGTDEQFSIRSQGTVKPRTETVLSAEVAGSIVSISPKFVAGGLFARDEELLRIDPTRYEVAVEQAEALLKQRQIEFDGAEKLRSQGYRAEAELASAATALAAARAGLVTARRDLEKTRIRVPYAGMVRAKETDIGYFVNPGSRLGVVFATDFAEVRLPLTDADLAFIDLPAGSDGTAGPPVRLTAVQRGVEASWEAEIVRTEGVVDEKTRVTYVVARIDDPYRRKPGSASATALPMGTFVSASIEGRTLQNVVRVPRSALRGGDQLLFVDEDERLRIRTVDVLRADASSAWLRNEALDGKRINLTPIESPVNGMQVRISDSRNADVAARAEN</sequence>
<dbReference type="AlphaFoldDB" id="A0A193LFS5"/>
<evidence type="ECO:0000313" key="3">
    <source>
        <dbReference type="EMBL" id="ANO51229.1"/>
    </source>
</evidence>
<dbReference type="STRING" id="1548547.BA177_08460"/>